<gene>
    <name evidence="6" type="ORF">GCM10017161_03810</name>
</gene>
<dbReference type="Proteomes" id="UP000623842">
    <property type="component" value="Unassembled WGS sequence"/>
</dbReference>
<reference evidence="6" key="2">
    <citation type="submission" date="2020-09" db="EMBL/GenBank/DDBJ databases">
        <authorList>
            <person name="Sun Q."/>
            <person name="Kim S."/>
        </authorList>
    </citation>
    <scope>NUCLEOTIDE SEQUENCE</scope>
    <source>
        <strain evidence="6">KCTC 42731</strain>
    </source>
</reference>
<protein>
    <recommendedName>
        <fullName evidence="5">HTH luxR-type domain-containing protein</fullName>
    </recommendedName>
</protein>
<keyword evidence="4" id="KW-1133">Transmembrane helix</keyword>
<evidence type="ECO:0000259" key="5">
    <source>
        <dbReference type="PROSITE" id="PS50043"/>
    </source>
</evidence>
<keyword evidence="4" id="KW-0472">Membrane</keyword>
<feature type="domain" description="HTH luxR-type" evidence="5">
    <location>
        <begin position="158"/>
        <end position="223"/>
    </location>
</feature>
<dbReference type="AlphaFoldDB" id="A0A919BCL2"/>
<evidence type="ECO:0000256" key="1">
    <source>
        <dbReference type="ARBA" id="ARBA00023015"/>
    </source>
</evidence>
<dbReference type="Pfam" id="PF00196">
    <property type="entry name" value="GerE"/>
    <property type="match status" value="1"/>
</dbReference>
<dbReference type="GO" id="GO:0006355">
    <property type="term" value="P:regulation of DNA-templated transcription"/>
    <property type="evidence" value="ECO:0007669"/>
    <property type="project" value="InterPro"/>
</dbReference>
<reference evidence="6" key="1">
    <citation type="journal article" date="2014" name="Int. J. Syst. Evol. Microbiol.">
        <title>Complete genome sequence of Corynebacterium casei LMG S-19264T (=DSM 44701T), isolated from a smear-ripened cheese.</title>
        <authorList>
            <consortium name="US DOE Joint Genome Institute (JGI-PGF)"/>
            <person name="Walter F."/>
            <person name="Albersmeier A."/>
            <person name="Kalinowski J."/>
            <person name="Ruckert C."/>
        </authorList>
    </citation>
    <scope>NUCLEOTIDE SEQUENCE</scope>
    <source>
        <strain evidence="6">KCTC 42731</strain>
    </source>
</reference>
<proteinExistence type="predicted"/>
<dbReference type="InterPro" id="IPR000792">
    <property type="entry name" value="Tscrpt_reg_LuxR_C"/>
</dbReference>
<dbReference type="RefSeq" id="WP_189767019.1">
    <property type="nucleotide sequence ID" value="NZ_BNCK01000001.1"/>
</dbReference>
<accession>A0A919BCL2</accession>
<organism evidence="6 7">
    <name type="scientific">Thalassotalea marina</name>
    <dbReference type="NCBI Taxonomy" id="1673741"/>
    <lineage>
        <taxon>Bacteria</taxon>
        <taxon>Pseudomonadati</taxon>
        <taxon>Pseudomonadota</taxon>
        <taxon>Gammaproteobacteria</taxon>
        <taxon>Alteromonadales</taxon>
        <taxon>Colwelliaceae</taxon>
        <taxon>Thalassotalea</taxon>
    </lineage>
</organism>
<keyword evidence="2" id="KW-0238">DNA-binding</keyword>
<sequence>METQIHSDTDKQRVRLLLNKFTLGTLALWLTAVLFVLTFVVVFIWPEFFPQDQHFLIIPLLSLWLFLLRHYPARLMQLKQDITQGAIAEVSGLSIIHNKPGFKILFAPDVQLSVGNMSFDLLSYPPAHLHIGHQVKVRYLSHSKLLLSVQLTSNPQQVNKPQTQLSDIELAILKLMASGEPDKIIARQLSLEPTTVRTYNTNIYRKLAVKNRKQAAAKAADIGLISVN</sequence>
<keyword evidence="3" id="KW-0804">Transcription</keyword>
<dbReference type="PRINTS" id="PR00038">
    <property type="entry name" value="HTHLUXR"/>
</dbReference>
<comment type="caution">
    <text evidence="6">The sequence shown here is derived from an EMBL/GenBank/DDBJ whole genome shotgun (WGS) entry which is preliminary data.</text>
</comment>
<dbReference type="PROSITE" id="PS50043">
    <property type="entry name" value="HTH_LUXR_2"/>
    <property type="match status" value="1"/>
</dbReference>
<feature type="transmembrane region" description="Helical" evidence="4">
    <location>
        <begin position="51"/>
        <end position="68"/>
    </location>
</feature>
<evidence type="ECO:0000256" key="3">
    <source>
        <dbReference type="ARBA" id="ARBA00023163"/>
    </source>
</evidence>
<dbReference type="PANTHER" id="PTHR44688">
    <property type="entry name" value="DNA-BINDING TRANSCRIPTIONAL ACTIVATOR DEVR_DOSR"/>
    <property type="match status" value="1"/>
</dbReference>
<keyword evidence="1" id="KW-0805">Transcription regulation</keyword>
<feature type="transmembrane region" description="Helical" evidence="4">
    <location>
        <begin position="21"/>
        <end position="45"/>
    </location>
</feature>
<evidence type="ECO:0000256" key="4">
    <source>
        <dbReference type="SAM" id="Phobius"/>
    </source>
</evidence>
<dbReference type="InterPro" id="IPR016032">
    <property type="entry name" value="Sig_transdc_resp-reg_C-effctor"/>
</dbReference>
<evidence type="ECO:0000256" key="2">
    <source>
        <dbReference type="ARBA" id="ARBA00023125"/>
    </source>
</evidence>
<evidence type="ECO:0000313" key="6">
    <source>
        <dbReference type="EMBL" id="GHF79847.1"/>
    </source>
</evidence>
<dbReference type="SMART" id="SM00421">
    <property type="entry name" value="HTH_LUXR"/>
    <property type="match status" value="1"/>
</dbReference>
<dbReference type="GO" id="GO:0003677">
    <property type="term" value="F:DNA binding"/>
    <property type="evidence" value="ECO:0007669"/>
    <property type="project" value="UniProtKB-KW"/>
</dbReference>
<keyword evidence="7" id="KW-1185">Reference proteome</keyword>
<dbReference type="Gene3D" id="1.10.10.10">
    <property type="entry name" value="Winged helix-like DNA-binding domain superfamily/Winged helix DNA-binding domain"/>
    <property type="match status" value="1"/>
</dbReference>
<evidence type="ECO:0000313" key="7">
    <source>
        <dbReference type="Proteomes" id="UP000623842"/>
    </source>
</evidence>
<dbReference type="InterPro" id="IPR036388">
    <property type="entry name" value="WH-like_DNA-bd_sf"/>
</dbReference>
<dbReference type="CDD" id="cd06170">
    <property type="entry name" value="LuxR_C_like"/>
    <property type="match status" value="1"/>
</dbReference>
<dbReference type="SUPFAM" id="SSF46894">
    <property type="entry name" value="C-terminal effector domain of the bipartite response regulators"/>
    <property type="match status" value="1"/>
</dbReference>
<dbReference type="EMBL" id="BNCK01000001">
    <property type="protein sequence ID" value="GHF79847.1"/>
    <property type="molecule type" value="Genomic_DNA"/>
</dbReference>
<name>A0A919BCL2_9GAMM</name>
<keyword evidence="4" id="KW-0812">Transmembrane</keyword>
<dbReference type="PANTHER" id="PTHR44688:SF16">
    <property type="entry name" value="DNA-BINDING TRANSCRIPTIONAL ACTIVATOR DEVR_DOSR"/>
    <property type="match status" value="1"/>
</dbReference>